<dbReference type="AlphaFoldDB" id="A0A834X065"/>
<keyword evidence="1" id="KW-0511">Multifunctional enzyme</keyword>
<evidence type="ECO:0000256" key="2">
    <source>
        <dbReference type="SAM" id="Coils"/>
    </source>
</evidence>
<protein>
    <submittedName>
        <fullName evidence="5">RVP_2 domain-containing protein</fullName>
    </submittedName>
</protein>
<comment type="caution">
    <text evidence="5">The sequence shown here is derived from an EMBL/GenBank/DDBJ whole genome shotgun (WGS) entry which is preliminary data.</text>
</comment>
<proteinExistence type="predicted"/>
<accession>A0A834X065</accession>
<evidence type="ECO:0000313" key="6">
    <source>
        <dbReference type="Proteomes" id="UP000634136"/>
    </source>
</evidence>
<keyword evidence="6" id="KW-1185">Reference proteome</keyword>
<dbReference type="CDD" id="cd00303">
    <property type="entry name" value="retropepsin_like"/>
    <property type="match status" value="1"/>
</dbReference>
<dbReference type="OrthoDB" id="1750803at2759"/>
<gene>
    <name evidence="5" type="ORF">G2W53_010726</name>
</gene>
<evidence type="ECO:0000313" key="5">
    <source>
        <dbReference type="EMBL" id="KAF7835867.1"/>
    </source>
</evidence>
<sequence length="569" mass="63907">MKAKEGSGPGPSNEPLDGPKVTDEVENTSKWVKKQPKWTKDYSVNTGAFVELMSMAYGSNTPDLTALKQLVHVNDVADYQDKFKAFSTCILGLSEHWLVSMFVGGLKEYLQFEINPIILQLHHKLQIPHHINGLLQLNCVNVGLRGCATTTSRNITGIRKLKTEEQEEEDVEVIPEISFNALEGQFHPSTLRVTRKHKDFVVKVLIENGSTHNFIKSNVASKLQLQLTAIKPFKVQTRNGAYLECADIVLGVQGFAKLGGITINHKELTMSFVMGDEEVSTENAFTDLKQKMTQASILVLPNFQKTFVVETNASNIGIGVMLSQDGHPVAFFISHEMVPLLVGEEIHGHDRSQECEGNRKNEFGCKSFSRHEDTGIEMKAVASIHILTKARHAIFEAIKMANQANEEFKELHHTTYHLKTDGQSEVVNRCVQQYLPAYASDQPKKWSEYLVWVELCVDAVDELIREREKLQQALRGHLLEVQERMESIVDKKREDRAVAYKLSLTEDSRIHLVFHVSYLKAFKGTSQAKEGSGLGPSNEPPDGPKVADEAENTSKMVKKPPKWAKDYVM</sequence>
<feature type="coiled-coil region" evidence="2">
    <location>
        <begin position="453"/>
        <end position="480"/>
    </location>
</feature>
<reference evidence="5" key="1">
    <citation type="submission" date="2020-09" db="EMBL/GenBank/DDBJ databases">
        <title>Genome-Enabled Discovery of Anthraquinone Biosynthesis in Senna tora.</title>
        <authorList>
            <person name="Kang S.-H."/>
            <person name="Pandey R.P."/>
            <person name="Lee C.-M."/>
            <person name="Sim J.-S."/>
            <person name="Jeong J.-T."/>
            <person name="Choi B.-S."/>
            <person name="Jung M."/>
            <person name="Ginzburg D."/>
            <person name="Zhao K."/>
            <person name="Won S.Y."/>
            <person name="Oh T.-J."/>
            <person name="Yu Y."/>
            <person name="Kim N.-H."/>
            <person name="Lee O.R."/>
            <person name="Lee T.-H."/>
            <person name="Bashyal P."/>
            <person name="Kim T.-S."/>
            <person name="Lee W.-H."/>
            <person name="Kawkins C."/>
            <person name="Kim C.-K."/>
            <person name="Kim J.S."/>
            <person name="Ahn B.O."/>
            <person name="Rhee S.Y."/>
            <person name="Sohng J.K."/>
        </authorList>
    </citation>
    <scope>NUCLEOTIDE SEQUENCE</scope>
    <source>
        <tissue evidence="5">Leaf</tissue>
    </source>
</reference>
<dbReference type="EMBL" id="JAAIUW010000004">
    <property type="protein sequence ID" value="KAF7835867.1"/>
    <property type="molecule type" value="Genomic_DNA"/>
</dbReference>
<dbReference type="Pfam" id="PF17919">
    <property type="entry name" value="RT_RNaseH_2"/>
    <property type="match status" value="1"/>
</dbReference>
<dbReference type="InterPro" id="IPR043502">
    <property type="entry name" value="DNA/RNA_pol_sf"/>
</dbReference>
<dbReference type="InterPro" id="IPR050951">
    <property type="entry name" value="Retrovirus_Pol_polyprotein"/>
</dbReference>
<evidence type="ECO:0000256" key="1">
    <source>
        <dbReference type="ARBA" id="ARBA00023268"/>
    </source>
</evidence>
<organism evidence="5 6">
    <name type="scientific">Senna tora</name>
    <dbReference type="NCBI Taxonomy" id="362788"/>
    <lineage>
        <taxon>Eukaryota</taxon>
        <taxon>Viridiplantae</taxon>
        <taxon>Streptophyta</taxon>
        <taxon>Embryophyta</taxon>
        <taxon>Tracheophyta</taxon>
        <taxon>Spermatophyta</taxon>
        <taxon>Magnoliopsida</taxon>
        <taxon>eudicotyledons</taxon>
        <taxon>Gunneridae</taxon>
        <taxon>Pentapetalae</taxon>
        <taxon>rosids</taxon>
        <taxon>fabids</taxon>
        <taxon>Fabales</taxon>
        <taxon>Fabaceae</taxon>
        <taxon>Caesalpinioideae</taxon>
        <taxon>Cassia clade</taxon>
        <taxon>Senna</taxon>
    </lineage>
</organism>
<feature type="domain" description="Reverse transcriptase/retrotransposon-derived protein RNase H-like" evidence="4">
    <location>
        <begin position="281"/>
        <end position="332"/>
    </location>
</feature>
<dbReference type="PANTHER" id="PTHR37984:SF5">
    <property type="entry name" value="PROTEIN NYNRIN-LIKE"/>
    <property type="match status" value="1"/>
</dbReference>
<dbReference type="Proteomes" id="UP000634136">
    <property type="component" value="Unassembled WGS sequence"/>
</dbReference>
<evidence type="ECO:0000256" key="3">
    <source>
        <dbReference type="SAM" id="MobiDB-lite"/>
    </source>
</evidence>
<dbReference type="SUPFAM" id="SSF56672">
    <property type="entry name" value="DNA/RNA polymerases"/>
    <property type="match status" value="1"/>
</dbReference>
<evidence type="ECO:0000259" key="4">
    <source>
        <dbReference type="Pfam" id="PF17919"/>
    </source>
</evidence>
<dbReference type="GO" id="GO:0003824">
    <property type="term" value="F:catalytic activity"/>
    <property type="evidence" value="ECO:0007669"/>
    <property type="project" value="UniProtKB-KW"/>
</dbReference>
<keyword evidence="2" id="KW-0175">Coiled coil</keyword>
<dbReference type="InterPro" id="IPR041577">
    <property type="entry name" value="RT_RNaseH_2"/>
</dbReference>
<feature type="region of interest" description="Disordered" evidence="3">
    <location>
        <begin position="527"/>
        <end position="569"/>
    </location>
</feature>
<feature type="region of interest" description="Disordered" evidence="3">
    <location>
        <begin position="1"/>
        <end position="28"/>
    </location>
</feature>
<name>A0A834X065_9FABA</name>
<dbReference type="PANTHER" id="PTHR37984">
    <property type="entry name" value="PROTEIN CBG26694"/>
    <property type="match status" value="1"/>
</dbReference>